<accession>A0A6I6H4N0</accession>
<dbReference type="Gene3D" id="1.20.1260.10">
    <property type="match status" value="1"/>
</dbReference>
<proteinExistence type="predicted"/>
<dbReference type="InterPro" id="IPR012347">
    <property type="entry name" value="Ferritin-like"/>
</dbReference>
<dbReference type="RefSeq" id="WP_157613264.1">
    <property type="nucleotide sequence ID" value="NZ_CP046622.1"/>
</dbReference>
<evidence type="ECO:0000313" key="2">
    <source>
        <dbReference type="EMBL" id="QGW81880.1"/>
    </source>
</evidence>
<feature type="coiled-coil region" evidence="1">
    <location>
        <begin position="48"/>
        <end position="75"/>
    </location>
</feature>
<evidence type="ECO:0000256" key="1">
    <source>
        <dbReference type="SAM" id="Coils"/>
    </source>
</evidence>
<name>A0A6I6H4N0_VARPD</name>
<dbReference type="OrthoDB" id="9795056at2"/>
<organism evidence="2 3">
    <name type="scientific">Variovorax paradoxus</name>
    <dbReference type="NCBI Taxonomy" id="34073"/>
    <lineage>
        <taxon>Bacteria</taxon>
        <taxon>Pseudomonadati</taxon>
        <taxon>Pseudomonadota</taxon>
        <taxon>Betaproteobacteria</taxon>
        <taxon>Burkholderiales</taxon>
        <taxon>Comamonadaceae</taxon>
        <taxon>Variovorax</taxon>
    </lineage>
</organism>
<dbReference type="CDD" id="cd07909">
    <property type="entry name" value="YciF"/>
    <property type="match status" value="1"/>
</dbReference>
<dbReference type="InterPro" id="IPR047114">
    <property type="entry name" value="YciF"/>
</dbReference>
<dbReference type="EMBL" id="CP046622">
    <property type="protein sequence ID" value="QGW81880.1"/>
    <property type="molecule type" value="Genomic_DNA"/>
</dbReference>
<dbReference type="PANTHER" id="PTHR30565">
    <property type="entry name" value="PROTEIN YCIF"/>
    <property type="match status" value="1"/>
</dbReference>
<dbReference type="InterPro" id="IPR009078">
    <property type="entry name" value="Ferritin-like_SF"/>
</dbReference>
<dbReference type="AlphaFoldDB" id="A0A6I6H4N0"/>
<reference evidence="2 3" key="1">
    <citation type="submission" date="2019-12" db="EMBL/GenBank/DDBJ databases">
        <title>Hybrid Genome Assemblies of two High G+C Isolates from Undergraduate Microbiology Courses.</title>
        <authorList>
            <person name="Ne Ville C.J."/>
            <person name="Enright D."/>
            <person name="Hernandez I."/>
            <person name="Dodsworth J."/>
            <person name="Orwin P.M."/>
        </authorList>
    </citation>
    <scope>NUCLEOTIDE SEQUENCE [LARGE SCALE GENOMIC DNA]</scope>
    <source>
        <strain evidence="2 3">CSUSB</strain>
    </source>
</reference>
<dbReference type="Proteomes" id="UP000425817">
    <property type="component" value="Chromosome"/>
</dbReference>
<dbReference type="PANTHER" id="PTHR30565:SF9">
    <property type="entry name" value="PROTEIN YCIF"/>
    <property type="match status" value="1"/>
</dbReference>
<protein>
    <submittedName>
        <fullName evidence="2">DUF892 family protein</fullName>
    </submittedName>
</protein>
<sequence>MPVKSLSDLFVHELSDTYSAEKQMTRSLPKLARAATDEGLASAFETHLEETRGQVERIEQIAELLQIKIKRIKCEGMAGLVEEGDSLIDQIEKGPVLDAALIGAARKVEHYEIAGYNSLCTLAKKLGHTEAVSLLEASLAEETATDGKLSALAEAQAMEEAIAEE</sequence>
<dbReference type="SUPFAM" id="SSF47240">
    <property type="entry name" value="Ferritin-like"/>
    <property type="match status" value="1"/>
</dbReference>
<evidence type="ECO:0000313" key="3">
    <source>
        <dbReference type="Proteomes" id="UP000425817"/>
    </source>
</evidence>
<keyword evidence="1" id="KW-0175">Coiled coil</keyword>
<dbReference type="Pfam" id="PF05974">
    <property type="entry name" value="DUF892"/>
    <property type="match status" value="1"/>
</dbReference>
<gene>
    <name evidence="2" type="ORF">GOQ09_09875</name>
</gene>
<dbReference type="InterPro" id="IPR010287">
    <property type="entry name" value="DUF892_YciF-like"/>
</dbReference>